<feature type="binding site" evidence="5">
    <location>
        <begin position="365"/>
        <end position="366"/>
    </location>
    <ligand>
        <name>S-methyl-5'-thioadenosine</name>
        <dbReference type="ChEBI" id="CHEBI:17509"/>
    </ligand>
</feature>
<dbReference type="NCBIfam" id="NF002956">
    <property type="entry name" value="PRK03612.1"/>
    <property type="match status" value="1"/>
</dbReference>
<name>A0ABS8APS9_9BACT</name>
<feature type="transmembrane region" description="Helical" evidence="5">
    <location>
        <begin position="214"/>
        <end position="232"/>
    </location>
</feature>
<evidence type="ECO:0000313" key="8">
    <source>
        <dbReference type="EMBL" id="MCB2408225.1"/>
    </source>
</evidence>
<dbReference type="Gene3D" id="3.40.50.150">
    <property type="entry name" value="Vaccinia Virus protein VP39"/>
    <property type="match status" value="1"/>
</dbReference>
<reference evidence="8" key="1">
    <citation type="submission" date="2021-10" db="EMBL/GenBank/DDBJ databases">
        <authorList>
            <person name="Dean J.D."/>
            <person name="Kim M.K."/>
            <person name="Newey C.N."/>
            <person name="Stoker T.S."/>
            <person name="Thompson D.W."/>
            <person name="Grose J.H."/>
        </authorList>
    </citation>
    <scope>NUCLEOTIDE SEQUENCE</scope>
    <source>
        <strain evidence="8">BT178</strain>
    </source>
</reference>
<dbReference type="Proteomes" id="UP001165296">
    <property type="component" value="Unassembled WGS sequence"/>
</dbReference>
<dbReference type="PANTHER" id="PTHR43317">
    <property type="entry name" value="THERMOSPERMINE SYNTHASE ACAULIS5"/>
    <property type="match status" value="1"/>
</dbReference>
<dbReference type="Pfam" id="PF01564">
    <property type="entry name" value="Spermine_synth"/>
    <property type="match status" value="1"/>
</dbReference>
<evidence type="ECO:0000256" key="4">
    <source>
        <dbReference type="ARBA" id="ARBA00023115"/>
    </source>
</evidence>
<evidence type="ECO:0000256" key="2">
    <source>
        <dbReference type="ARBA" id="ARBA00022679"/>
    </source>
</evidence>
<feature type="transmembrane region" description="Helical" evidence="5">
    <location>
        <begin position="182"/>
        <end position="202"/>
    </location>
</feature>
<keyword evidence="2 5" id="KW-0808">Transferase</keyword>
<proteinExistence type="inferred from homology"/>
<comment type="caution">
    <text evidence="5">Lacks conserved residue(s) required for the propagation of feature annotation.</text>
</comment>
<dbReference type="PROSITE" id="PS51006">
    <property type="entry name" value="PABS_2"/>
    <property type="match status" value="1"/>
</dbReference>
<dbReference type="PANTHER" id="PTHR43317:SF1">
    <property type="entry name" value="THERMOSPERMINE SYNTHASE ACAULIS5"/>
    <property type="match status" value="1"/>
</dbReference>
<sequence>MGNEPVLPPPARGRRAAATSADHLPALLLGSVFVIATCGLIYELIAGTLASYLLGDSVTQFSTIIGAYLFSMGIGSWLSRYLDGALLKWFIRLEILVGLVGGFSAPLLFVLFEYVSSFRLILYSLVGLTGILVGLEIPLLMRILENRYEFKDLVSRVFTFDYIGALLASLIFPLVLVPQLGLIRTSLFFGALNVVVAAVALYRFPETRPYRRSFSGIMVVALVLLAVGFGYAERIMSYTETLAFQDQVIYSKSTVYQRIVLTRNNRELRLFLNGNLQFSSADEYRYHEALVHPAMQALPRAKRVLVLGGGDGLAVRELLKYPQLESIRLVDLDAGMTALFQHNAMLLALNKGALLSPKVQVINGDAYQWVRRDTTRYDLLVIDFPDPSNYSIGKLYSTSFYRELDKLLAPNGLMVVQSTSPYVAQKSFWCISHTLQAAGFHTIPYHTYVPSFGEWGYVLAGRNGHWRGDGPLPAGLRYLTPGTLKEMLHFPPDMAEVPTEINQLNNQVLVRYFEDDWGPYTH</sequence>
<dbReference type="InterPro" id="IPR001045">
    <property type="entry name" value="Spermi_synthase"/>
</dbReference>
<feature type="active site" description="Proton acceptor" evidence="5 6">
    <location>
        <position position="383"/>
    </location>
</feature>
<keyword evidence="4 5" id="KW-0620">Polyamine biosynthesis</keyword>
<feature type="binding site" evidence="5">
    <location>
        <position position="287"/>
    </location>
    <ligand>
        <name>spermidine</name>
        <dbReference type="ChEBI" id="CHEBI:57834"/>
    </ligand>
</feature>
<feature type="binding site" evidence="5">
    <location>
        <position position="331"/>
    </location>
    <ligand>
        <name>S-methyl-5'-thioadenosine</name>
        <dbReference type="ChEBI" id="CHEBI:17509"/>
    </ligand>
</feature>
<comment type="subunit">
    <text evidence="5">Homodimer or homotetramer.</text>
</comment>
<evidence type="ECO:0000256" key="3">
    <source>
        <dbReference type="ARBA" id="ARBA00023066"/>
    </source>
</evidence>
<dbReference type="HAMAP" id="MF_00198">
    <property type="entry name" value="Spermidine_synth"/>
    <property type="match status" value="1"/>
</dbReference>
<keyword evidence="5" id="KW-1003">Cell membrane</keyword>
<keyword evidence="9" id="KW-1185">Reference proteome</keyword>
<comment type="subcellular location">
    <subcellularLocation>
        <location evidence="5">Cell membrane</location>
        <topology evidence="5">Multi-pass membrane protein</topology>
    </subcellularLocation>
</comment>
<organism evidence="8 9">
    <name type="scientific">Hymenobacter lucidus</name>
    <dbReference type="NCBI Taxonomy" id="2880930"/>
    <lineage>
        <taxon>Bacteria</taxon>
        <taxon>Pseudomonadati</taxon>
        <taxon>Bacteroidota</taxon>
        <taxon>Cytophagia</taxon>
        <taxon>Cytophagales</taxon>
        <taxon>Hymenobacteraceae</taxon>
        <taxon>Hymenobacter</taxon>
    </lineage>
</organism>
<feature type="binding site" evidence="5">
    <location>
        <position position="311"/>
    </location>
    <ligand>
        <name>spermidine</name>
        <dbReference type="ChEBI" id="CHEBI:57834"/>
    </ligand>
</feature>
<feature type="transmembrane region" description="Helical" evidence="5">
    <location>
        <begin position="24"/>
        <end position="45"/>
    </location>
</feature>
<dbReference type="SUPFAM" id="SSF103473">
    <property type="entry name" value="MFS general substrate transporter"/>
    <property type="match status" value="1"/>
</dbReference>
<evidence type="ECO:0000256" key="6">
    <source>
        <dbReference type="PROSITE-ProRule" id="PRU00354"/>
    </source>
</evidence>
<dbReference type="InterPro" id="IPR029063">
    <property type="entry name" value="SAM-dependent_MTases_sf"/>
</dbReference>
<dbReference type="GO" id="GO:0004766">
    <property type="term" value="F:spermidine synthase activity"/>
    <property type="evidence" value="ECO:0007669"/>
    <property type="project" value="UniProtKB-EC"/>
</dbReference>
<comment type="catalytic activity">
    <reaction evidence="5">
        <text>S-adenosyl 3-(methylsulfanyl)propylamine + putrescine = S-methyl-5'-thioadenosine + spermidine + H(+)</text>
        <dbReference type="Rhea" id="RHEA:12721"/>
        <dbReference type="ChEBI" id="CHEBI:15378"/>
        <dbReference type="ChEBI" id="CHEBI:17509"/>
        <dbReference type="ChEBI" id="CHEBI:57443"/>
        <dbReference type="ChEBI" id="CHEBI:57834"/>
        <dbReference type="ChEBI" id="CHEBI:326268"/>
        <dbReference type="EC" id="2.5.1.16"/>
    </reaction>
</comment>
<feature type="binding site" evidence="5">
    <location>
        <position position="257"/>
    </location>
    <ligand>
        <name>S-methyl-5'-thioadenosine</name>
        <dbReference type="ChEBI" id="CHEBI:17509"/>
    </ligand>
</feature>
<feature type="transmembrane region" description="Helical" evidence="5">
    <location>
        <begin position="153"/>
        <end position="176"/>
    </location>
</feature>
<protein>
    <recommendedName>
        <fullName evidence="5">Polyamine aminopropyltransferase</fullName>
    </recommendedName>
    <alternativeName>
        <fullName evidence="5">Putrescine aminopropyltransferase</fullName>
        <shortName evidence="5">PAPT</shortName>
    </alternativeName>
    <alternativeName>
        <fullName evidence="5">Spermidine synthase</fullName>
        <shortName evidence="5">SPDS</shortName>
        <shortName evidence="5">SPDSY</shortName>
        <ecNumber evidence="5">2.5.1.16</ecNumber>
    </alternativeName>
</protein>
<dbReference type="EC" id="2.5.1.16" evidence="5"/>
<keyword evidence="5" id="KW-1133">Transmembrane helix</keyword>
<accession>A0ABS8APS9</accession>
<comment type="function">
    <text evidence="5">Catalyzes the irreversible transfer of a propylamine group from the amino donor S-adenosylmethioninamine (decarboxy-AdoMet) to putrescine (1,4-diaminobutane) to yield spermidine.</text>
</comment>
<dbReference type="EMBL" id="JAJADR010000002">
    <property type="protein sequence ID" value="MCB2408225.1"/>
    <property type="molecule type" value="Genomic_DNA"/>
</dbReference>
<evidence type="ECO:0000256" key="5">
    <source>
        <dbReference type="HAMAP-Rule" id="MF_00198"/>
    </source>
</evidence>
<comment type="similarity">
    <text evidence="1 5">Belongs to the spermidine/spermine synthase family.</text>
</comment>
<dbReference type="InterPro" id="IPR030373">
    <property type="entry name" value="PABS_CS"/>
</dbReference>
<dbReference type="CDD" id="cd02440">
    <property type="entry name" value="AdoMet_MTases"/>
    <property type="match status" value="1"/>
</dbReference>
<dbReference type="InterPro" id="IPR030374">
    <property type="entry name" value="PABS"/>
</dbReference>
<keyword evidence="3 5" id="KW-0745">Spermidine biosynthesis</keyword>
<feature type="transmembrane region" description="Helical" evidence="5">
    <location>
        <begin position="90"/>
        <end position="114"/>
    </location>
</feature>
<dbReference type="PROSITE" id="PS01330">
    <property type="entry name" value="PABS_1"/>
    <property type="match status" value="1"/>
</dbReference>
<evidence type="ECO:0000313" key="9">
    <source>
        <dbReference type="Proteomes" id="UP001165296"/>
    </source>
</evidence>
<gene>
    <name evidence="5" type="primary">speE</name>
    <name evidence="8" type="ORF">LGH74_09575</name>
</gene>
<feature type="transmembrane region" description="Helical" evidence="5">
    <location>
        <begin position="57"/>
        <end position="78"/>
    </location>
</feature>
<evidence type="ECO:0000256" key="1">
    <source>
        <dbReference type="ARBA" id="ARBA00007867"/>
    </source>
</evidence>
<feature type="domain" description="PABS" evidence="7">
    <location>
        <begin position="229"/>
        <end position="462"/>
    </location>
</feature>
<dbReference type="InterPro" id="IPR036259">
    <property type="entry name" value="MFS_trans_sf"/>
</dbReference>
<dbReference type="RefSeq" id="WP_226175066.1">
    <property type="nucleotide sequence ID" value="NZ_JAJADR010000002.1"/>
</dbReference>
<comment type="pathway">
    <text evidence="5">Amine and polyamine biosynthesis; spermidine biosynthesis; spermidine from putrescine: step 1/1.</text>
</comment>
<keyword evidence="5" id="KW-0812">Transmembrane</keyword>
<evidence type="ECO:0000259" key="7">
    <source>
        <dbReference type="PROSITE" id="PS51006"/>
    </source>
</evidence>
<dbReference type="SUPFAM" id="SSF53335">
    <property type="entry name" value="S-adenosyl-L-methionine-dependent methyltransferases"/>
    <property type="match status" value="1"/>
</dbReference>
<comment type="caution">
    <text evidence="8">The sequence shown here is derived from an EMBL/GenBank/DDBJ whole genome shotgun (WGS) entry which is preliminary data.</text>
</comment>
<keyword evidence="5" id="KW-0472">Membrane</keyword>
<feature type="transmembrane region" description="Helical" evidence="5">
    <location>
        <begin position="120"/>
        <end position="141"/>
    </location>
</feature>